<evidence type="ECO:0000313" key="1">
    <source>
        <dbReference type="EMBL" id="MCD7451288.1"/>
    </source>
</evidence>
<dbReference type="Proteomes" id="UP000823775">
    <property type="component" value="Unassembled WGS sequence"/>
</dbReference>
<comment type="caution">
    <text evidence="1">The sequence shown here is derived from an EMBL/GenBank/DDBJ whole genome shotgun (WGS) entry which is preliminary data.</text>
</comment>
<organism evidence="1 2">
    <name type="scientific">Datura stramonium</name>
    <name type="common">Jimsonweed</name>
    <name type="synonym">Common thornapple</name>
    <dbReference type="NCBI Taxonomy" id="4076"/>
    <lineage>
        <taxon>Eukaryota</taxon>
        <taxon>Viridiplantae</taxon>
        <taxon>Streptophyta</taxon>
        <taxon>Embryophyta</taxon>
        <taxon>Tracheophyta</taxon>
        <taxon>Spermatophyta</taxon>
        <taxon>Magnoliopsida</taxon>
        <taxon>eudicotyledons</taxon>
        <taxon>Gunneridae</taxon>
        <taxon>Pentapetalae</taxon>
        <taxon>asterids</taxon>
        <taxon>lamiids</taxon>
        <taxon>Solanales</taxon>
        <taxon>Solanaceae</taxon>
        <taxon>Solanoideae</taxon>
        <taxon>Datureae</taxon>
        <taxon>Datura</taxon>
    </lineage>
</organism>
<sequence length="106" mass="11871">MEKNHGDRREGATTLYRKSHLSDISFFLSGIKYGESSAISIIITASFERWKLSHKEIISQEKGPTTLQEFPPLSVGLVLHSTGVYLALFHASYWAEAPFFYAFAAA</sequence>
<reference evidence="1 2" key="1">
    <citation type="journal article" date="2021" name="BMC Genomics">
        <title>Datura genome reveals duplications of psychoactive alkaloid biosynthetic genes and high mutation rate following tissue culture.</title>
        <authorList>
            <person name="Rajewski A."/>
            <person name="Carter-House D."/>
            <person name="Stajich J."/>
            <person name="Litt A."/>
        </authorList>
    </citation>
    <scope>NUCLEOTIDE SEQUENCE [LARGE SCALE GENOMIC DNA]</scope>
    <source>
        <strain evidence="1">AR-01</strain>
    </source>
</reference>
<proteinExistence type="predicted"/>
<accession>A0ABS8RXH7</accession>
<gene>
    <name evidence="1" type="ORF">HAX54_010806</name>
</gene>
<keyword evidence="2" id="KW-1185">Reference proteome</keyword>
<name>A0ABS8RXH7_DATST</name>
<evidence type="ECO:0000313" key="2">
    <source>
        <dbReference type="Proteomes" id="UP000823775"/>
    </source>
</evidence>
<dbReference type="EMBL" id="JACEIK010000160">
    <property type="protein sequence ID" value="MCD7451288.1"/>
    <property type="molecule type" value="Genomic_DNA"/>
</dbReference>
<protein>
    <submittedName>
        <fullName evidence="1">Uncharacterized protein</fullName>
    </submittedName>
</protein>